<reference evidence="7" key="1">
    <citation type="submission" date="2020-05" db="UniProtKB">
        <authorList>
            <consortium name="EnsemblMetazoa"/>
        </authorList>
    </citation>
    <scope>IDENTIFICATION</scope>
    <source>
        <strain evidence="7">TTRI</strain>
    </source>
</reference>
<keyword evidence="8" id="KW-1185">Reference proteome</keyword>
<comment type="subcellular location">
    <subcellularLocation>
        <location evidence="1">Membrane</location>
        <topology evidence="1">Single-pass type I membrane protein</topology>
    </subcellularLocation>
</comment>
<dbReference type="Proteomes" id="UP000078200">
    <property type="component" value="Unassembled WGS sequence"/>
</dbReference>
<dbReference type="AlphaFoldDB" id="A0A1A9US46"/>
<sequence length="101" mass="11217">MYAVLCQTPLTYAEGCYDSYHILQADNLWLPMDSLAELNNLVSSWMLTLEEQGCHNLISAGSSGAIQAMLPSFGKNHQKVSSAARRMNVAVRHGLHIRLKQ</sequence>
<accession>A0A1A9US46</accession>
<dbReference type="PANTHER" id="PTHR31386">
    <property type="entry name" value="UNCHARACTERIZED PROTEIN KIAA2013"/>
    <property type="match status" value="1"/>
</dbReference>
<evidence type="ECO:0000256" key="6">
    <source>
        <dbReference type="ARBA" id="ARBA00023180"/>
    </source>
</evidence>
<evidence type="ECO:0000256" key="4">
    <source>
        <dbReference type="ARBA" id="ARBA00022989"/>
    </source>
</evidence>
<keyword evidence="5" id="KW-0472">Membrane</keyword>
<protein>
    <submittedName>
        <fullName evidence="7">Uncharacterized protein</fullName>
    </submittedName>
</protein>
<evidence type="ECO:0000256" key="1">
    <source>
        <dbReference type="ARBA" id="ARBA00004479"/>
    </source>
</evidence>
<keyword evidence="6" id="KW-0325">Glycoprotein</keyword>
<name>A0A1A9US46_GLOAU</name>
<organism evidence="7 8">
    <name type="scientific">Glossina austeni</name>
    <name type="common">Savannah tsetse fly</name>
    <dbReference type="NCBI Taxonomy" id="7395"/>
    <lineage>
        <taxon>Eukaryota</taxon>
        <taxon>Metazoa</taxon>
        <taxon>Ecdysozoa</taxon>
        <taxon>Arthropoda</taxon>
        <taxon>Hexapoda</taxon>
        <taxon>Insecta</taxon>
        <taxon>Pterygota</taxon>
        <taxon>Neoptera</taxon>
        <taxon>Endopterygota</taxon>
        <taxon>Diptera</taxon>
        <taxon>Brachycera</taxon>
        <taxon>Muscomorpha</taxon>
        <taxon>Hippoboscoidea</taxon>
        <taxon>Glossinidae</taxon>
        <taxon>Glossina</taxon>
    </lineage>
</organism>
<evidence type="ECO:0000256" key="3">
    <source>
        <dbReference type="ARBA" id="ARBA00022729"/>
    </source>
</evidence>
<dbReference type="PANTHER" id="PTHR31386:SF2">
    <property type="entry name" value="SIMILAR TO RIKEN CDNA 2510039O18"/>
    <property type="match status" value="1"/>
</dbReference>
<proteinExistence type="predicted"/>
<keyword evidence="4" id="KW-1133">Transmembrane helix</keyword>
<evidence type="ECO:0000313" key="7">
    <source>
        <dbReference type="EnsemblMetazoa" id="GAUT013534-PA"/>
    </source>
</evidence>
<dbReference type="VEuPathDB" id="VectorBase:GAUT013534"/>
<dbReference type="Pfam" id="PF10222">
    <property type="entry name" value="DUF2152"/>
    <property type="match status" value="1"/>
</dbReference>
<keyword evidence="2" id="KW-0812">Transmembrane</keyword>
<dbReference type="EnsemblMetazoa" id="GAUT013534-RA">
    <property type="protein sequence ID" value="GAUT013534-PA"/>
    <property type="gene ID" value="GAUT013534"/>
</dbReference>
<evidence type="ECO:0000313" key="8">
    <source>
        <dbReference type="Proteomes" id="UP000078200"/>
    </source>
</evidence>
<dbReference type="GO" id="GO:0016020">
    <property type="term" value="C:membrane"/>
    <property type="evidence" value="ECO:0007669"/>
    <property type="project" value="UniProtKB-SubCell"/>
</dbReference>
<evidence type="ECO:0000256" key="5">
    <source>
        <dbReference type="ARBA" id="ARBA00023136"/>
    </source>
</evidence>
<dbReference type="InterPro" id="IPR018795">
    <property type="entry name" value="K2013-like"/>
</dbReference>
<keyword evidence="3" id="KW-0732">Signal</keyword>
<evidence type="ECO:0000256" key="2">
    <source>
        <dbReference type="ARBA" id="ARBA00022692"/>
    </source>
</evidence>